<dbReference type="Gene3D" id="2.30.40.10">
    <property type="entry name" value="Urease, subunit C, domain 1"/>
    <property type="match status" value="1"/>
</dbReference>
<reference evidence="3" key="1">
    <citation type="submission" date="2018-06" db="EMBL/GenBank/DDBJ databases">
        <authorList>
            <person name="Zhirakovskaya E."/>
        </authorList>
    </citation>
    <scope>NUCLEOTIDE SEQUENCE</scope>
</reference>
<dbReference type="InterPro" id="IPR011059">
    <property type="entry name" value="Metal-dep_hydrolase_composite"/>
</dbReference>
<dbReference type="Gene3D" id="3.20.20.140">
    <property type="entry name" value="Metal-dependent hydrolases"/>
    <property type="match status" value="1"/>
</dbReference>
<organism evidence="3">
    <name type="scientific">hydrothermal vent metagenome</name>
    <dbReference type="NCBI Taxonomy" id="652676"/>
    <lineage>
        <taxon>unclassified sequences</taxon>
        <taxon>metagenomes</taxon>
        <taxon>ecological metagenomes</taxon>
    </lineage>
</organism>
<dbReference type="SUPFAM" id="SSF51556">
    <property type="entry name" value="Metallo-dependent hydrolases"/>
    <property type="match status" value="1"/>
</dbReference>
<dbReference type="PANTHER" id="PTHR43794">
    <property type="entry name" value="AMINOHYDROLASE SSNA-RELATED"/>
    <property type="match status" value="1"/>
</dbReference>
<sequence>MDKPEITEGSLLRIKITCRFLVIDSSTIIENGGVIISDGVIGKIGPLEELKREKAGKTIHLNSHILHPGFVNAHSHLELSFLKGKIKPKSSFASWVRALVDQRGKTPVEEVEESISRGINRLLETGTTCVGDITATGLVSKLLHRSGIRATMFHETLGYPPEVATDRFNELVERIASAPVSRLITNALSPHAVYSTSLKLMAKSFDYARGRNLPVSMHLCETREEILFSRFGKGPLKKMLKDLGVFGSGNYPGVAPLYLVHKAGGLQGLLVAHCNHPAYGDLARLKRANAKIVISPGSGQWFGRGISAPVYDILDRQITLALGTDSLASNRDLDMAAEARGLIRYFPAITGAMAFHIATQGGARALSLPEGSGTLRAGAWFDAVAVRIDSAKRIDPVKAIMSRKRIIDRVWVEGTIRYRNREVGR</sequence>
<keyword evidence="1" id="KW-0378">Hydrolase</keyword>
<dbReference type="GO" id="GO:0016810">
    <property type="term" value="F:hydrolase activity, acting on carbon-nitrogen (but not peptide) bonds"/>
    <property type="evidence" value="ECO:0007669"/>
    <property type="project" value="InterPro"/>
</dbReference>
<dbReference type="PANTHER" id="PTHR43794:SF11">
    <property type="entry name" value="AMIDOHYDROLASE-RELATED DOMAIN-CONTAINING PROTEIN"/>
    <property type="match status" value="1"/>
</dbReference>
<dbReference type="SUPFAM" id="SSF51338">
    <property type="entry name" value="Composite domain of metallo-dependent hydrolases"/>
    <property type="match status" value="1"/>
</dbReference>
<proteinExistence type="predicted"/>
<evidence type="ECO:0000256" key="1">
    <source>
        <dbReference type="ARBA" id="ARBA00022801"/>
    </source>
</evidence>
<dbReference type="EMBL" id="UOGE01000017">
    <property type="protein sequence ID" value="VAX17005.1"/>
    <property type="molecule type" value="Genomic_DNA"/>
</dbReference>
<name>A0A3B1CE45_9ZZZZ</name>
<evidence type="ECO:0000313" key="3">
    <source>
        <dbReference type="EMBL" id="VAX17005.1"/>
    </source>
</evidence>
<dbReference type="AlphaFoldDB" id="A0A3B1CE45"/>
<dbReference type="InterPro" id="IPR006680">
    <property type="entry name" value="Amidohydro-rel"/>
</dbReference>
<evidence type="ECO:0000259" key="2">
    <source>
        <dbReference type="Pfam" id="PF01979"/>
    </source>
</evidence>
<feature type="domain" description="Amidohydrolase-related" evidence="2">
    <location>
        <begin position="65"/>
        <end position="416"/>
    </location>
</feature>
<dbReference type="InterPro" id="IPR032466">
    <property type="entry name" value="Metal_Hydrolase"/>
</dbReference>
<protein>
    <recommendedName>
        <fullName evidence="2">Amidohydrolase-related domain-containing protein</fullName>
    </recommendedName>
</protein>
<accession>A0A3B1CE45</accession>
<dbReference type="Pfam" id="PF01979">
    <property type="entry name" value="Amidohydro_1"/>
    <property type="match status" value="1"/>
</dbReference>
<gene>
    <name evidence="3" type="ORF">MNBD_NITROSPINAE02-1571</name>
</gene>
<dbReference type="InterPro" id="IPR050287">
    <property type="entry name" value="MTA/SAH_deaminase"/>
</dbReference>